<comment type="caution">
    <text evidence="2">The sequence shown here is derived from an EMBL/GenBank/DDBJ whole genome shotgun (WGS) entry which is preliminary data.</text>
</comment>
<dbReference type="EMBL" id="QPJK01000010">
    <property type="protein sequence ID" value="RCW66828.1"/>
    <property type="molecule type" value="Genomic_DNA"/>
</dbReference>
<accession>A0A368XII4</accession>
<dbReference type="SUPFAM" id="SSF52833">
    <property type="entry name" value="Thioredoxin-like"/>
    <property type="match status" value="1"/>
</dbReference>
<proteinExistence type="predicted"/>
<dbReference type="InterPro" id="IPR001853">
    <property type="entry name" value="DSBA-like_thioredoxin_dom"/>
</dbReference>
<name>A0A368XII4_9BURK</name>
<dbReference type="PANTHER" id="PTHR13887">
    <property type="entry name" value="GLUTATHIONE S-TRANSFERASE KAPPA"/>
    <property type="match status" value="1"/>
</dbReference>
<dbReference type="OrthoDB" id="9799122at2"/>
<dbReference type="GO" id="GO:0016491">
    <property type="term" value="F:oxidoreductase activity"/>
    <property type="evidence" value="ECO:0007669"/>
    <property type="project" value="InterPro"/>
</dbReference>
<dbReference type="GO" id="GO:0016853">
    <property type="term" value="F:isomerase activity"/>
    <property type="evidence" value="ECO:0007669"/>
    <property type="project" value="UniProtKB-KW"/>
</dbReference>
<dbReference type="Proteomes" id="UP000252884">
    <property type="component" value="Unassembled WGS sequence"/>
</dbReference>
<keyword evidence="3" id="KW-1185">Reference proteome</keyword>
<feature type="domain" description="DSBA-like thioredoxin" evidence="1">
    <location>
        <begin position="6"/>
        <end position="209"/>
    </location>
</feature>
<keyword evidence="2" id="KW-0413">Isomerase</keyword>
<dbReference type="Pfam" id="PF01323">
    <property type="entry name" value="DSBA"/>
    <property type="match status" value="1"/>
</dbReference>
<protein>
    <submittedName>
        <fullName evidence="2">Putative DsbA family dithiol-disulfide isomerase</fullName>
    </submittedName>
</protein>
<dbReference type="InterPro" id="IPR036249">
    <property type="entry name" value="Thioredoxin-like_sf"/>
</dbReference>
<evidence type="ECO:0000313" key="2">
    <source>
        <dbReference type="EMBL" id="RCW66828.1"/>
    </source>
</evidence>
<dbReference type="RefSeq" id="WP_114471332.1">
    <property type="nucleotide sequence ID" value="NZ_QPJK01000010.1"/>
</dbReference>
<gene>
    <name evidence="2" type="ORF">DES41_110193</name>
</gene>
<evidence type="ECO:0000259" key="1">
    <source>
        <dbReference type="Pfam" id="PF01323"/>
    </source>
</evidence>
<dbReference type="CDD" id="cd03024">
    <property type="entry name" value="DsbA_FrnE"/>
    <property type="match status" value="1"/>
</dbReference>
<dbReference type="AlphaFoldDB" id="A0A368XII4"/>
<evidence type="ECO:0000313" key="3">
    <source>
        <dbReference type="Proteomes" id="UP000252884"/>
    </source>
</evidence>
<reference evidence="2 3" key="1">
    <citation type="submission" date="2018-07" db="EMBL/GenBank/DDBJ databases">
        <title>Genomic Encyclopedia of Type Strains, Phase IV (KMG-IV): sequencing the most valuable type-strain genomes for metagenomic binning, comparative biology and taxonomic classification.</title>
        <authorList>
            <person name="Goeker M."/>
        </authorList>
    </citation>
    <scope>NUCLEOTIDE SEQUENCE [LARGE SCALE GENOMIC DNA]</scope>
    <source>
        <strain evidence="2 3">DSM 21634</strain>
    </source>
</reference>
<dbReference type="Gene3D" id="3.40.30.10">
    <property type="entry name" value="Glutaredoxin"/>
    <property type="match status" value="1"/>
</dbReference>
<organism evidence="2 3">
    <name type="scientific">Pseudorhodoferax soli</name>
    <dbReference type="NCBI Taxonomy" id="545864"/>
    <lineage>
        <taxon>Bacteria</taxon>
        <taxon>Pseudomonadati</taxon>
        <taxon>Pseudomonadota</taxon>
        <taxon>Betaproteobacteria</taxon>
        <taxon>Burkholderiales</taxon>
        <taxon>Comamonadaceae</taxon>
    </lineage>
</organism>
<sequence length="216" mass="23358">MEPLRIDIVSDVVCPWCYIGKRRLEAALASPEAADLPPVQITWHPFQLNPDLPAEGIDRKAYLEEKFGGPERAATVYERVRAAGRTAGLELNIDGITRQPNTRLAHALIDFAQRSGADATEVKERLLRAYFIENRFVGDAEVLAAIAAEAGLDAAAARAHLDDPEALATIDDADQQARQMGVSGVPFFIFNRKLAVSGAQEPATLVGAMRQAVGQA</sequence>
<dbReference type="PANTHER" id="PTHR13887:SF41">
    <property type="entry name" value="THIOREDOXIN SUPERFAMILY PROTEIN"/>
    <property type="match status" value="1"/>
</dbReference>